<evidence type="ECO:0000256" key="1">
    <source>
        <dbReference type="SAM" id="Phobius"/>
    </source>
</evidence>
<evidence type="ECO:0000313" key="2">
    <source>
        <dbReference type="EMBL" id="RDV83932.1"/>
    </source>
</evidence>
<dbReference type="AlphaFoldDB" id="A0A3D8P453"/>
<name>A0A3D8P453_9THEO</name>
<comment type="caution">
    <text evidence="2">The sequence shown here is derived from an EMBL/GenBank/DDBJ whole genome shotgun (WGS) entry which is preliminary data.</text>
</comment>
<evidence type="ECO:0000313" key="3">
    <source>
        <dbReference type="Proteomes" id="UP000256329"/>
    </source>
</evidence>
<dbReference type="Proteomes" id="UP000256329">
    <property type="component" value="Unassembled WGS sequence"/>
</dbReference>
<proteinExistence type="predicted"/>
<reference evidence="2 3" key="1">
    <citation type="submission" date="2018-08" db="EMBL/GenBank/DDBJ databases">
        <title>Form III RuBisCO-mediated autotrophy in Thermodesulfobium bacteria.</title>
        <authorList>
            <person name="Toshchakov S.V."/>
            <person name="Kublanov I.V."/>
            <person name="Frolov E."/>
            <person name="Bonch-Osmolovskaya E.A."/>
            <person name="Tourova T.P."/>
            <person name="Chernych N.A."/>
            <person name="Lebedinsky A.V."/>
        </authorList>
    </citation>
    <scope>NUCLEOTIDE SEQUENCE [LARGE SCALE GENOMIC DNA]</scope>
    <source>
        <strain evidence="2 3">SR</strain>
    </source>
</reference>
<sequence>MFFVNLLIPGIGQAYAGKRSFVAVFCISSFLMVSLGIPATQSIELAALCGLPFCSSRRGSLGILLNVGEV</sequence>
<accession>A0A3D8P453</accession>
<protein>
    <submittedName>
        <fullName evidence="2">Uncharacterized protein</fullName>
    </submittedName>
</protein>
<gene>
    <name evidence="2" type="ORF">DXX99_03605</name>
</gene>
<keyword evidence="3" id="KW-1185">Reference proteome</keyword>
<keyword evidence="1" id="KW-0812">Transmembrane</keyword>
<dbReference type="EMBL" id="QSLN01000003">
    <property type="protein sequence ID" value="RDV83932.1"/>
    <property type="molecule type" value="Genomic_DNA"/>
</dbReference>
<keyword evidence="1" id="KW-0472">Membrane</keyword>
<dbReference type="RefSeq" id="WP_205664626.1">
    <property type="nucleotide sequence ID" value="NZ_QSLN01000003.1"/>
</dbReference>
<organism evidence="2 3">
    <name type="scientific">Ammonifex thiophilus</name>
    <dbReference type="NCBI Taxonomy" id="444093"/>
    <lineage>
        <taxon>Bacteria</taxon>
        <taxon>Bacillati</taxon>
        <taxon>Bacillota</taxon>
        <taxon>Clostridia</taxon>
        <taxon>Thermoanaerobacterales</taxon>
        <taxon>Thermoanaerobacteraceae</taxon>
        <taxon>Ammonifex</taxon>
    </lineage>
</organism>
<keyword evidence="1" id="KW-1133">Transmembrane helix</keyword>
<feature type="transmembrane region" description="Helical" evidence="1">
    <location>
        <begin position="21"/>
        <end position="39"/>
    </location>
</feature>